<organism evidence="1 2">
    <name type="scientific">Candidatus Enterovibrio escicola</name>
    <dbReference type="NCBI Taxonomy" id="1927127"/>
    <lineage>
        <taxon>Bacteria</taxon>
        <taxon>Pseudomonadati</taxon>
        <taxon>Pseudomonadota</taxon>
        <taxon>Gammaproteobacteria</taxon>
        <taxon>Vibrionales</taxon>
        <taxon>Vibrionaceae</taxon>
        <taxon>Enterovibrio</taxon>
    </lineage>
</organism>
<name>A0A2A5T730_9GAMM</name>
<sequence>MGKITANKVDVIGFAVSIPRLMESYHYRHHFANSEARKLISLFDIRRN</sequence>
<reference evidence="2" key="1">
    <citation type="submission" date="2017-04" db="EMBL/GenBank/DDBJ databases">
        <title>Genome evolution of the luminous symbionts of deep sea anglerfish.</title>
        <authorList>
            <person name="Hendry T.A."/>
        </authorList>
    </citation>
    <scope>NUCLEOTIDE SEQUENCE [LARGE SCALE GENOMIC DNA]</scope>
    <source>
        <plasmid evidence="2">pmj1</plasmid>
    </source>
</reference>
<accession>A0A2A5T730</accession>
<evidence type="ECO:0000313" key="1">
    <source>
        <dbReference type="EMBL" id="PCS23957.1"/>
    </source>
</evidence>
<evidence type="ECO:0000313" key="2">
    <source>
        <dbReference type="Proteomes" id="UP000219020"/>
    </source>
</evidence>
<dbReference type="EMBL" id="NBYY01000008">
    <property type="protein sequence ID" value="PCS23957.1"/>
    <property type="molecule type" value="Genomic_DNA"/>
</dbReference>
<geneLocation type="plasmid" evidence="2">
    <name>pmj1</name>
</geneLocation>
<dbReference type="AlphaFoldDB" id="A0A2A5T730"/>
<keyword evidence="2" id="KW-1185">Reference proteome</keyword>
<proteinExistence type="predicted"/>
<protein>
    <submittedName>
        <fullName evidence="1">Uncharacterized protein</fullName>
    </submittedName>
</protein>
<gene>
    <name evidence="1" type="ORF">BTN49_0323</name>
</gene>
<comment type="caution">
    <text evidence="1">The sequence shown here is derived from an EMBL/GenBank/DDBJ whole genome shotgun (WGS) entry which is preliminary data.</text>
</comment>
<dbReference type="Proteomes" id="UP000219020">
    <property type="component" value="Plasmid pMJ1"/>
</dbReference>
<keyword evidence="1" id="KW-0614">Plasmid</keyword>